<dbReference type="PANTHER" id="PTHR15460">
    <property type="entry name" value="PEROXISOMAL MEMBRANE PROTEIN 4"/>
    <property type="match status" value="1"/>
</dbReference>
<dbReference type="Proteomes" id="UP000288859">
    <property type="component" value="Unassembled WGS sequence"/>
</dbReference>
<dbReference type="GO" id="GO:0005778">
    <property type="term" value="C:peroxisomal membrane"/>
    <property type="evidence" value="ECO:0007669"/>
    <property type="project" value="TreeGrafter"/>
</dbReference>
<evidence type="ECO:0000313" key="2">
    <source>
        <dbReference type="EMBL" id="RVX74019.1"/>
    </source>
</evidence>
<dbReference type="STRING" id="212818.A0A0D1Z8R4"/>
<reference evidence="1 3" key="1">
    <citation type="submission" date="2015-01" db="EMBL/GenBank/DDBJ databases">
        <title>The Genome Sequence of Exophiala mesophila CBS40295.</title>
        <authorList>
            <consortium name="The Broad Institute Genomics Platform"/>
            <person name="Cuomo C."/>
            <person name="de Hoog S."/>
            <person name="Gorbushina A."/>
            <person name="Stielow B."/>
            <person name="Teixiera M."/>
            <person name="Abouelleil A."/>
            <person name="Chapman S.B."/>
            <person name="Priest M."/>
            <person name="Young S.K."/>
            <person name="Wortman J."/>
            <person name="Nusbaum C."/>
            <person name="Birren B."/>
        </authorList>
    </citation>
    <scope>NUCLEOTIDE SEQUENCE [LARGE SCALE GENOMIC DNA]</scope>
    <source>
        <strain evidence="1 3">CBS 40295</strain>
    </source>
</reference>
<organism evidence="1 3">
    <name type="scientific">Exophiala mesophila</name>
    <name type="common">Black yeast-like fungus</name>
    <dbReference type="NCBI Taxonomy" id="212818"/>
    <lineage>
        <taxon>Eukaryota</taxon>
        <taxon>Fungi</taxon>
        <taxon>Dikarya</taxon>
        <taxon>Ascomycota</taxon>
        <taxon>Pezizomycotina</taxon>
        <taxon>Eurotiomycetes</taxon>
        <taxon>Chaetothyriomycetidae</taxon>
        <taxon>Chaetothyriales</taxon>
        <taxon>Herpotrichiellaceae</taxon>
        <taxon>Exophiala</taxon>
    </lineage>
</organism>
<dbReference type="GeneID" id="27325587"/>
<dbReference type="OrthoDB" id="39659at2759"/>
<gene>
    <name evidence="2" type="ORF">B0A52_01850</name>
    <name evidence="1" type="ORF">PV10_07742</name>
</gene>
<dbReference type="Pfam" id="PF02466">
    <property type="entry name" value="Tim17"/>
    <property type="match status" value="1"/>
</dbReference>
<dbReference type="PIRSF" id="PIRSF013674">
    <property type="entry name" value="PXMP4"/>
    <property type="match status" value="1"/>
</dbReference>
<protein>
    <recommendedName>
        <fullName evidence="5">Peroxisomal membrane protein 4</fullName>
    </recommendedName>
</protein>
<dbReference type="EMBL" id="NAJM01000005">
    <property type="protein sequence ID" value="RVX74019.1"/>
    <property type="molecule type" value="Genomic_DNA"/>
</dbReference>
<dbReference type="EMBL" id="KN847524">
    <property type="protein sequence ID" value="KIV90434.1"/>
    <property type="molecule type" value="Genomic_DNA"/>
</dbReference>
<dbReference type="PANTHER" id="PTHR15460:SF3">
    <property type="entry name" value="PEROXISOMAL MEMBRANE PROTEIN 4"/>
    <property type="match status" value="1"/>
</dbReference>
<dbReference type="Proteomes" id="UP000054302">
    <property type="component" value="Unassembled WGS sequence"/>
</dbReference>
<evidence type="ECO:0008006" key="5">
    <source>
        <dbReference type="Google" id="ProtNLM"/>
    </source>
</evidence>
<dbReference type="InterPro" id="IPR019531">
    <property type="entry name" value="Pmp4"/>
</dbReference>
<accession>A0A0D1Z8R4</accession>
<dbReference type="HOGENOM" id="CLU_054132_1_0_1"/>
<proteinExistence type="predicted"/>
<name>A0A0D1Z8R4_EXOME</name>
<keyword evidence="3" id="KW-1185">Reference proteome</keyword>
<evidence type="ECO:0000313" key="4">
    <source>
        <dbReference type="Proteomes" id="UP000288859"/>
    </source>
</evidence>
<evidence type="ECO:0000313" key="1">
    <source>
        <dbReference type="EMBL" id="KIV90434.1"/>
    </source>
</evidence>
<reference evidence="2 4" key="2">
    <citation type="submission" date="2017-03" db="EMBL/GenBank/DDBJ databases">
        <title>Genomes of endolithic fungi from Antarctica.</title>
        <authorList>
            <person name="Coleine C."/>
            <person name="Masonjones S."/>
            <person name="Stajich J.E."/>
        </authorList>
    </citation>
    <scope>NUCLEOTIDE SEQUENCE [LARGE SCALE GENOMIC DNA]</scope>
    <source>
        <strain evidence="2 4">CCFEE 6314</strain>
    </source>
</reference>
<sequence>MDVLKDQVEAILLNPDLAPLLAILKAARNGAVYGAKVRFPHALVMIMLFRSGSLKEKIRLVLRATKQHASNLARFAVIYKTSMLILRLINPVRPGKEGPYDTFFAGLAGGYVVFGRAAQGSVNQQIVIYVFARVILAMAKLSIEPTNMTSTTPTPTLWTQRLSPETKAKIQQNAWPVFASLSWACVMYIFRWQPESIQPSLRSSMKYIYVNSDYWDSFRNFLIHNT</sequence>
<dbReference type="OMA" id="VMVFLFR"/>
<evidence type="ECO:0000313" key="3">
    <source>
        <dbReference type="Proteomes" id="UP000054302"/>
    </source>
</evidence>
<dbReference type="VEuPathDB" id="FungiDB:PV10_07742"/>
<dbReference type="RefSeq" id="XP_016222008.1">
    <property type="nucleotide sequence ID" value="XM_016372676.1"/>
</dbReference>
<dbReference type="AlphaFoldDB" id="A0A0D1Z8R4"/>